<evidence type="ECO:0000313" key="1">
    <source>
        <dbReference type="EMBL" id="OIW19123.1"/>
    </source>
</evidence>
<dbReference type="Gramene" id="OIW19123">
    <property type="protein sequence ID" value="OIW19123"/>
    <property type="gene ID" value="TanjilG_03613"/>
</dbReference>
<protein>
    <recommendedName>
        <fullName evidence="3">Hexosyltransferase</fullName>
    </recommendedName>
</protein>
<proteinExistence type="predicted"/>
<organism evidence="1 2">
    <name type="scientific">Lupinus angustifolius</name>
    <name type="common">Narrow-leaved blue lupine</name>
    <dbReference type="NCBI Taxonomy" id="3871"/>
    <lineage>
        <taxon>Eukaryota</taxon>
        <taxon>Viridiplantae</taxon>
        <taxon>Streptophyta</taxon>
        <taxon>Embryophyta</taxon>
        <taxon>Tracheophyta</taxon>
        <taxon>Spermatophyta</taxon>
        <taxon>Magnoliopsida</taxon>
        <taxon>eudicotyledons</taxon>
        <taxon>Gunneridae</taxon>
        <taxon>Pentapetalae</taxon>
        <taxon>rosids</taxon>
        <taxon>fabids</taxon>
        <taxon>Fabales</taxon>
        <taxon>Fabaceae</taxon>
        <taxon>Papilionoideae</taxon>
        <taxon>50 kb inversion clade</taxon>
        <taxon>genistoids sensu lato</taxon>
        <taxon>core genistoids</taxon>
        <taxon>Genisteae</taxon>
        <taxon>Lupinus</taxon>
    </lineage>
</organism>
<keyword evidence="2" id="KW-1185">Reference proteome</keyword>
<dbReference type="EMBL" id="CM007361">
    <property type="protein sequence ID" value="OIW19123.1"/>
    <property type="molecule type" value="Genomic_DNA"/>
</dbReference>
<dbReference type="AlphaFoldDB" id="A0A4P1RW81"/>
<dbReference type="Proteomes" id="UP000188354">
    <property type="component" value="Chromosome LG01"/>
</dbReference>
<gene>
    <name evidence="1" type="ORF">TanjilG_03613</name>
</gene>
<sequence length="88" mass="10306">MNLIHKYGNEDVPLGSWFIRLDLDHIDDQRLCRNTPPENIKPKKASWSTTRTCVPIIRKVDNVARCTIGTREERIEKAKKVDWDTTRT</sequence>
<accession>A0A4P1RW81</accession>
<dbReference type="STRING" id="3871.A0A4P1RW81"/>
<name>A0A4P1RW81_LUPAN</name>
<evidence type="ECO:0000313" key="2">
    <source>
        <dbReference type="Proteomes" id="UP000188354"/>
    </source>
</evidence>
<reference evidence="1 2" key="1">
    <citation type="journal article" date="2017" name="Plant Biotechnol. J.">
        <title>A comprehensive draft genome sequence for lupin (Lupinus angustifolius), an emerging health food: insights into plant-microbe interactions and legume evolution.</title>
        <authorList>
            <person name="Hane J.K."/>
            <person name="Ming Y."/>
            <person name="Kamphuis L.G."/>
            <person name="Nelson M.N."/>
            <person name="Garg G."/>
            <person name="Atkins C.A."/>
            <person name="Bayer P.E."/>
            <person name="Bravo A."/>
            <person name="Bringans S."/>
            <person name="Cannon S."/>
            <person name="Edwards D."/>
            <person name="Foley R."/>
            <person name="Gao L.L."/>
            <person name="Harrison M.J."/>
            <person name="Huang W."/>
            <person name="Hurgobin B."/>
            <person name="Li S."/>
            <person name="Liu C.W."/>
            <person name="McGrath A."/>
            <person name="Morahan G."/>
            <person name="Murray J."/>
            <person name="Weller J."/>
            <person name="Jian J."/>
            <person name="Singh K.B."/>
        </authorList>
    </citation>
    <scope>NUCLEOTIDE SEQUENCE [LARGE SCALE GENOMIC DNA]</scope>
    <source>
        <strain evidence="2">cv. Tanjil</strain>
        <tissue evidence="1">Whole plant</tissue>
    </source>
</reference>
<evidence type="ECO:0008006" key="3">
    <source>
        <dbReference type="Google" id="ProtNLM"/>
    </source>
</evidence>